<feature type="domain" description="MoaB/Mog" evidence="14">
    <location>
        <begin position="182"/>
        <end position="320"/>
    </location>
</feature>
<evidence type="ECO:0000313" key="16">
    <source>
        <dbReference type="Proteomes" id="UP000192738"/>
    </source>
</evidence>
<dbReference type="PANTHER" id="PTHR10192:SF5">
    <property type="entry name" value="GEPHYRIN"/>
    <property type="match status" value="1"/>
</dbReference>
<evidence type="ECO:0000259" key="14">
    <source>
        <dbReference type="SMART" id="SM00852"/>
    </source>
</evidence>
<evidence type="ECO:0000256" key="9">
    <source>
        <dbReference type="ARBA" id="ARBA00022723"/>
    </source>
</evidence>
<dbReference type="InterPro" id="IPR001453">
    <property type="entry name" value="MoaB/Mog_dom"/>
</dbReference>
<dbReference type="AlphaFoldDB" id="A0A1W1YP80"/>
<dbReference type="OrthoDB" id="9804758at2"/>
<dbReference type="EMBL" id="FWXI01000002">
    <property type="protein sequence ID" value="SMC37943.1"/>
    <property type="molecule type" value="Genomic_DNA"/>
</dbReference>
<reference evidence="15 16" key="1">
    <citation type="submission" date="2017-04" db="EMBL/GenBank/DDBJ databases">
        <authorList>
            <person name="Afonso C.L."/>
            <person name="Miller P.J."/>
            <person name="Scott M.A."/>
            <person name="Spackman E."/>
            <person name="Goraichik I."/>
            <person name="Dimitrov K.M."/>
            <person name="Suarez D.L."/>
            <person name="Swayne D.E."/>
        </authorList>
    </citation>
    <scope>NUCLEOTIDE SEQUENCE [LARGE SCALE GENOMIC DNA]</scope>
    <source>
        <strain evidence="15 16">DSM 5090</strain>
    </source>
</reference>
<dbReference type="FunFam" id="3.40.980.10:FF:000004">
    <property type="entry name" value="Molybdopterin molybdenumtransferase"/>
    <property type="match status" value="1"/>
</dbReference>
<dbReference type="Pfam" id="PF00994">
    <property type="entry name" value="MoCF_biosynth"/>
    <property type="match status" value="1"/>
</dbReference>
<evidence type="ECO:0000256" key="12">
    <source>
        <dbReference type="ARBA" id="ARBA00047317"/>
    </source>
</evidence>
<evidence type="ECO:0000313" key="15">
    <source>
        <dbReference type="EMBL" id="SMC37943.1"/>
    </source>
</evidence>
<organism evidence="15 16">
    <name type="scientific">Sporomusa malonica</name>
    <dbReference type="NCBI Taxonomy" id="112901"/>
    <lineage>
        <taxon>Bacteria</taxon>
        <taxon>Bacillati</taxon>
        <taxon>Bacillota</taxon>
        <taxon>Negativicutes</taxon>
        <taxon>Selenomonadales</taxon>
        <taxon>Sporomusaceae</taxon>
        <taxon>Sporomusa</taxon>
    </lineage>
</organism>
<gene>
    <name evidence="15" type="ORF">SAMN04488500_10243</name>
</gene>
<dbReference type="GO" id="GO:0005829">
    <property type="term" value="C:cytosol"/>
    <property type="evidence" value="ECO:0007669"/>
    <property type="project" value="TreeGrafter"/>
</dbReference>
<dbReference type="Pfam" id="PF03454">
    <property type="entry name" value="MoeA_C"/>
    <property type="match status" value="1"/>
</dbReference>
<evidence type="ECO:0000256" key="13">
    <source>
        <dbReference type="RuleBase" id="RU365090"/>
    </source>
</evidence>
<evidence type="ECO:0000256" key="5">
    <source>
        <dbReference type="ARBA" id="ARBA00013269"/>
    </source>
</evidence>
<accession>A0A1W1YP80</accession>
<proteinExistence type="inferred from homology"/>
<evidence type="ECO:0000256" key="1">
    <source>
        <dbReference type="ARBA" id="ARBA00001946"/>
    </source>
</evidence>
<dbReference type="Gene3D" id="2.170.190.11">
    <property type="entry name" value="Molybdopterin biosynthesis moea protein, domain 3"/>
    <property type="match status" value="1"/>
</dbReference>
<dbReference type="SUPFAM" id="SSF63867">
    <property type="entry name" value="MoeA C-terminal domain-like"/>
    <property type="match status" value="1"/>
</dbReference>
<evidence type="ECO:0000256" key="8">
    <source>
        <dbReference type="ARBA" id="ARBA00022679"/>
    </source>
</evidence>
<comment type="pathway">
    <text evidence="3 13">Cofactor biosynthesis; molybdopterin biosynthesis.</text>
</comment>
<evidence type="ECO:0000256" key="7">
    <source>
        <dbReference type="ARBA" id="ARBA00022505"/>
    </source>
</evidence>
<evidence type="ECO:0000256" key="6">
    <source>
        <dbReference type="ARBA" id="ARBA00021108"/>
    </source>
</evidence>
<comment type="similarity">
    <text evidence="4 13">Belongs to the MoeA family.</text>
</comment>
<dbReference type="GO" id="GO:0046872">
    <property type="term" value="F:metal ion binding"/>
    <property type="evidence" value="ECO:0007669"/>
    <property type="project" value="UniProtKB-UniRule"/>
</dbReference>
<dbReference type="InterPro" id="IPR005110">
    <property type="entry name" value="MoeA_linker/N"/>
</dbReference>
<dbReference type="CDD" id="cd00887">
    <property type="entry name" value="MoeA"/>
    <property type="match status" value="1"/>
</dbReference>
<protein>
    <recommendedName>
        <fullName evidence="6 13">Molybdopterin molybdenumtransferase</fullName>
        <ecNumber evidence="5 13">2.10.1.1</ecNumber>
    </recommendedName>
</protein>
<keyword evidence="7 13" id="KW-0500">Molybdenum</keyword>
<dbReference type="GO" id="GO:0006777">
    <property type="term" value="P:Mo-molybdopterin cofactor biosynthetic process"/>
    <property type="evidence" value="ECO:0007669"/>
    <property type="project" value="UniProtKB-UniRule"/>
</dbReference>
<dbReference type="InterPro" id="IPR036425">
    <property type="entry name" value="MoaB/Mog-like_dom_sf"/>
</dbReference>
<dbReference type="InterPro" id="IPR036135">
    <property type="entry name" value="MoeA_linker/N_sf"/>
</dbReference>
<keyword evidence="11 13" id="KW-0501">Molybdenum cofactor biosynthesis</keyword>
<name>A0A1W1YP80_9FIRM</name>
<evidence type="ECO:0000256" key="3">
    <source>
        <dbReference type="ARBA" id="ARBA00005046"/>
    </source>
</evidence>
<dbReference type="SUPFAM" id="SSF63882">
    <property type="entry name" value="MoeA N-terminal region -like"/>
    <property type="match status" value="1"/>
</dbReference>
<dbReference type="RefSeq" id="WP_084573962.1">
    <property type="nucleotide sequence ID" value="NZ_CP155572.1"/>
</dbReference>
<dbReference type="Gene3D" id="3.40.980.10">
    <property type="entry name" value="MoaB/Mog-like domain"/>
    <property type="match status" value="1"/>
</dbReference>
<evidence type="ECO:0000256" key="2">
    <source>
        <dbReference type="ARBA" id="ARBA00002901"/>
    </source>
</evidence>
<comment type="function">
    <text evidence="2 13">Catalyzes the insertion of molybdate into adenylated molybdopterin with the concomitant release of AMP.</text>
</comment>
<keyword evidence="10 13" id="KW-0460">Magnesium</keyword>
<comment type="catalytic activity">
    <reaction evidence="12">
        <text>adenylyl-molybdopterin + molybdate = Mo-molybdopterin + AMP + H(+)</text>
        <dbReference type="Rhea" id="RHEA:35047"/>
        <dbReference type="ChEBI" id="CHEBI:15378"/>
        <dbReference type="ChEBI" id="CHEBI:36264"/>
        <dbReference type="ChEBI" id="CHEBI:62727"/>
        <dbReference type="ChEBI" id="CHEBI:71302"/>
        <dbReference type="ChEBI" id="CHEBI:456215"/>
        <dbReference type="EC" id="2.10.1.1"/>
    </reaction>
</comment>
<dbReference type="UniPathway" id="UPA00344"/>
<dbReference type="InterPro" id="IPR036688">
    <property type="entry name" value="MoeA_C_domain_IV_sf"/>
</dbReference>
<comment type="cofactor">
    <cofactor evidence="1 13">
        <name>Mg(2+)</name>
        <dbReference type="ChEBI" id="CHEBI:18420"/>
    </cofactor>
</comment>
<dbReference type="Pfam" id="PF03453">
    <property type="entry name" value="MoeA_N"/>
    <property type="match status" value="1"/>
</dbReference>
<keyword evidence="9 13" id="KW-0479">Metal-binding</keyword>
<dbReference type="EC" id="2.10.1.1" evidence="5 13"/>
<evidence type="ECO:0000256" key="4">
    <source>
        <dbReference type="ARBA" id="ARBA00010763"/>
    </source>
</evidence>
<dbReference type="GO" id="GO:0061599">
    <property type="term" value="F:molybdopterin molybdotransferase activity"/>
    <property type="evidence" value="ECO:0007669"/>
    <property type="project" value="UniProtKB-UniRule"/>
</dbReference>
<dbReference type="Gene3D" id="3.90.105.10">
    <property type="entry name" value="Molybdopterin biosynthesis moea protein, domain 2"/>
    <property type="match status" value="1"/>
</dbReference>
<dbReference type="Proteomes" id="UP000192738">
    <property type="component" value="Unassembled WGS sequence"/>
</dbReference>
<dbReference type="NCBIfam" id="TIGR00177">
    <property type="entry name" value="molyb_syn"/>
    <property type="match status" value="1"/>
</dbReference>
<dbReference type="SUPFAM" id="SSF53218">
    <property type="entry name" value="Molybdenum cofactor biosynthesis proteins"/>
    <property type="match status" value="1"/>
</dbReference>
<dbReference type="NCBIfam" id="NF045515">
    <property type="entry name" value="Glp_gephyrin"/>
    <property type="match status" value="1"/>
</dbReference>
<keyword evidence="8 13" id="KW-0808">Transferase</keyword>
<dbReference type="SMART" id="SM00852">
    <property type="entry name" value="MoCF_biosynth"/>
    <property type="match status" value="1"/>
</dbReference>
<evidence type="ECO:0000256" key="10">
    <source>
        <dbReference type="ARBA" id="ARBA00022842"/>
    </source>
</evidence>
<keyword evidence="16" id="KW-1185">Reference proteome</keyword>
<evidence type="ECO:0000256" key="11">
    <source>
        <dbReference type="ARBA" id="ARBA00023150"/>
    </source>
</evidence>
<dbReference type="PANTHER" id="PTHR10192">
    <property type="entry name" value="MOLYBDOPTERIN BIOSYNTHESIS PROTEIN"/>
    <property type="match status" value="1"/>
</dbReference>
<dbReference type="InterPro" id="IPR038987">
    <property type="entry name" value="MoeA-like"/>
</dbReference>
<dbReference type="STRING" id="112901.SAMN04488500_10243"/>
<dbReference type="Gene3D" id="2.40.340.10">
    <property type="entry name" value="MoeA, C-terminal, domain IV"/>
    <property type="match status" value="1"/>
</dbReference>
<dbReference type="InterPro" id="IPR005111">
    <property type="entry name" value="MoeA_C_domain_IV"/>
</dbReference>
<sequence length="415" mass="44538">MKTSISLEEAQSSLLELVQPVKQSQVSLFDAVGRVLCRDIQSGVNLPTFNKSPLDGYALQAKDTEQAELSNPVILEVIEEVRAGFMPENKVISGSTIKVMTGAPIPEGANEIVKYEDVKREGNFIKLFYPLTPGKNVIQAGEDVLQGETIAQRGTLLTPPLVGLLAAIGVAEVPVYEKVKIAILSTGDELLDPSKELLPGKIYNSNLHSLGAFCSQLGAEPISMGIVPDEKDAIVERITQALKESDLVITTGGVSVGDYDVVPDALKQIGADKIFWKVDMKPGSPVIAAKQNNKLIIGLSGNPAAALITFDLIVVPLIKKMMGLEKQFPAKIFAILTENFNKPSQQRRFLRAKVQRNNEVNYVKLTGEQSNGVLKSMIDCNALIDVPAGSGPLIAGQEVSAVVLGNDHGSFIGEV</sequence>